<dbReference type="AlphaFoldDB" id="A0A392RJA3"/>
<name>A0A392RJA3_9FABA</name>
<protein>
    <submittedName>
        <fullName evidence="1">Uncharacterized protein</fullName>
    </submittedName>
</protein>
<reference evidence="1 2" key="1">
    <citation type="journal article" date="2018" name="Front. Plant Sci.">
        <title>Red Clover (Trifolium pratense) and Zigzag Clover (T. medium) - A Picture of Genomic Similarities and Differences.</title>
        <authorList>
            <person name="Dluhosova J."/>
            <person name="Istvanek J."/>
            <person name="Nedelnik J."/>
            <person name="Repkova J."/>
        </authorList>
    </citation>
    <scope>NUCLEOTIDE SEQUENCE [LARGE SCALE GENOMIC DNA]</scope>
    <source>
        <strain evidence="2">cv. 10/8</strain>
        <tissue evidence="1">Leaf</tissue>
    </source>
</reference>
<dbReference type="Proteomes" id="UP000265520">
    <property type="component" value="Unassembled WGS sequence"/>
</dbReference>
<proteinExistence type="predicted"/>
<keyword evidence="2" id="KW-1185">Reference proteome</keyword>
<comment type="caution">
    <text evidence="1">The sequence shown here is derived from an EMBL/GenBank/DDBJ whole genome shotgun (WGS) entry which is preliminary data.</text>
</comment>
<accession>A0A392RJA3</accession>
<evidence type="ECO:0000313" key="2">
    <source>
        <dbReference type="Proteomes" id="UP000265520"/>
    </source>
</evidence>
<feature type="non-terminal residue" evidence="1">
    <location>
        <position position="1"/>
    </location>
</feature>
<dbReference type="EMBL" id="LXQA010232806">
    <property type="protein sequence ID" value="MCI36329.1"/>
    <property type="molecule type" value="Genomic_DNA"/>
</dbReference>
<evidence type="ECO:0000313" key="1">
    <source>
        <dbReference type="EMBL" id="MCI36329.1"/>
    </source>
</evidence>
<sequence length="35" mass="3877">ALLENGELVPPWEVGLPPAIQLTWAIDMESWATKT</sequence>
<organism evidence="1 2">
    <name type="scientific">Trifolium medium</name>
    <dbReference type="NCBI Taxonomy" id="97028"/>
    <lineage>
        <taxon>Eukaryota</taxon>
        <taxon>Viridiplantae</taxon>
        <taxon>Streptophyta</taxon>
        <taxon>Embryophyta</taxon>
        <taxon>Tracheophyta</taxon>
        <taxon>Spermatophyta</taxon>
        <taxon>Magnoliopsida</taxon>
        <taxon>eudicotyledons</taxon>
        <taxon>Gunneridae</taxon>
        <taxon>Pentapetalae</taxon>
        <taxon>rosids</taxon>
        <taxon>fabids</taxon>
        <taxon>Fabales</taxon>
        <taxon>Fabaceae</taxon>
        <taxon>Papilionoideae</taxon>
        <taxon>50 kb inversion clade</taxon>
        <taxon>NPAAA clade</taxon>
        <taxon>Hologalegina</taxon>
        <taxon>IRL clade</taxon>
        <taxon>Trifolieae</taxon>
        <taxon>Trifolium</taxon>
    </lineage>
</organism>